<dbReference type="GO" id="GO:0005509">
    <property type="term" value="F:calcium ion binding"/>
    <property type="evidence" value="ECO:0007669"/>
    <property type="project" value="InterPro"/>
</dbReference>
<dbReference type="Gene3D" id="2.150.10.10">
    <property type="entry name" value="Serralysin-like metalloprotease, C-terminal"/>
    <property type="match status" value="2"/>
</dbReference>
<dbReference type="InterPro" id="IPR011049">
    <property type="entry name" value="Serralysin-like_metalloprot_C"/>
</dbReference>
<gene>
    <name evidence="1" type="ORF">FTUN_2446</name>
</gene>
<reference evidence="2" key="1">
    <citation type="submission" date="2020-05" db="EMBL/GenBank/DDBJ databases">
        <title>Frigoriglobus tundricola gen. nov., sp. nov., a psychrotolerant cellulolytic planctomycete of the family Gemmataceae with two divergent copies of 16S rRNA gene.</title>
        <authorList>
            <person name="Kulichevskaya I.S."/>
            <person name="Ivanova A.A."/>
            <person name="Naumoff D.G."/>
            <person name="Beletsky A.V."/>
            <person name="Rijpstra W.I.C."/>
            <person name="Sinninghe Damste J.S."/>
            <person name="Mardanov A.V."/>
            <person name="Ravin N.V."/>
            <person name="Dedysh S.N."/>
        </authorList>
    </citation>
    <scope>NUCLEOTIDE SEQUENCE [LARGE SCALE GENOMIC DNA]</scope>
    <source>
        <strain evidence="2">PL17</strain>
    </source>
</reference>
<dbReference type="EMBL" id="CP053452">
    <property type="protein sequence ID" value="QJW94920.1"/>
    <property type="molecule type" value="Genomic_DNA"/>
</dbReference>
<sequence>MPWFLKQLFGSKTNPIRRPRSAHKPRPRLAIEGLEDRTVPSTLQLVGGALNYTATAGVANHLSVSVSSGAFTITDTAETITVVGVAGAAGSGTHTVAFSSTAVPAAGMVLNLGDMADTVSIGATTNPISVKAGDGDDTIDVGTFGSGSLNDIQAPVTVDGGTGTDTLRINDSASFVGGPYTINSAQVASGGRTVNYTGTENLAVTGGFVGDTFNVQSTAVTVQTTLTGGPNGATFNLGGTDNTLANIRGAVALNGGPPGGSAATVVNLIDEGTGARAYTVQANGVSRAGIGAVSYTGVQQVALDAGSGSDSVTVLATAPGTALVLNMGAGNDVVTIGSATTATDNVRGAVTVNGGDGTDAVVLNDQADTVGNFYGITSTTVRRNFTTLLNYATAESLTLSAGAGNDTAVVKSTRAGTPVTLKMGAGDDVADIESDNDTLDDIQGAVTVDGQAGSDQLTMTDTGATVFNTYTITATTAARAGTATVTYANLENLNVNAGSAPIVIIFARPLDEITTGNQFDVKGTSATTTLGLGSYLDTVAVGSDAGSLDGIRGALNIVGGGSLTLNDQGDNNGNTYTVNTQTVARSGAALISYDLGAPSANGFQGLTINTGAFNDTVNLQTTVGPTVVNTGAGNDALIVGSPTVGLSRTGSVQFDGGAGTDALVLNDNVGAMFGVGAEYDILSDSVLCELNSVLVGFKYAAAESVTVDAGAGDDKFFVVSTAAAAPVVLNGGAGNDTFSVGDSRVSASGAPAPVFANLLGKVTIDGQSGTNTLDYSALSVGIRVDLPLGTASGVAGGLKSIQNVNGSQGNDIIVGDAQANTLFGNGGRDILIGGAGGDLLFGGNGDDILIGDSTVYDQNPAALESLMAEWGRTDLTGTAQEQYMARIGHLVGFTPGGLNGATRLDLSKVTSDGADDGLDGNGTDSAPDWFFLTGTDTVGDLAPTERVN</sequence>
<dbReference type="Proteomes" id="UP000503447">
    <property type="component" value="Chromosome"/>
</dbReference>
<organism evidence="1 2">
    <name type="scientific">Frigoriglobus tundricola</name>
    <dbReference type="NCBI Taxonomy" id="2774151"/>
    <lineage>
        <taxon>Bacteria</taxon>
        <taxon>Pseudomonadati</taxon>
        <taxon>Planctomycetota</taxon>
        <taxon>Planctomycetia</taxon>
        <taxon>Gemmatales</taxon>
        <taxon>Gemmataceae</taxon>
        <taxon>Frigoriglobus</taxon>
    </lineage>
</organism>
<dbReference type="PROSITE" id="PS00330">
    <property type="entry name" value="HEMOLYSIN_CALCIUM"/>
    <property type="match status" value="1"/>
</dbReference>
<dbReference type="InterPro" id="IPR018511">
    <property type="entry name" value="Hemolysin-typ_Ca-bd_CS"/>
</dbReference>
<dbReference type="Pfam" id="PF00353">
    <property type="entry name" value="HemolysinCabind"/>
    <property type="match status" value="3"/>
</dbReference>
<evidence type="ECO:0000313" key="2">
    <source>
        <dbReference type="Proteomes" id="UP000503447"/>
    </source>
</evidence>
<dbReference type="PRINTS" id="PR00313">
    <property type="entry name" value="CABNDNGRPT"/>
</dbReference>
<evidence type="ECO:0008006" key="3">
    <source>
        <dbReference type="Google" id="ProtNLM"/>
    </source>
</evidence>
<evidence type="ECO:0000313" key="1">
    <source>
        <dbReference type="EMBL" id="QJW94920.1"/>
    </source>
</evidence>
<dbReference type="RefSeq" id="WP_261361919.1">
    <property type="nucleotide sequence ID" value="NZ_CP053452.2"/>
</dbReference>
<dbReference type="AlphaFoldDB" id="A0A6M5YNI2"/>
<dbReference type="KEGG" id="ftj:FTUN_2446"/>
<dbReference type="SUPFAM" id="SSF51120">
    <property type="entry name" value="beta-Roll"/>
    <property type="match status" value="1"/>
</dbReference>
<accession>A0A6M5YNI2</accession>
<dbReference type="InterPro" id="IPR001343">
    <property type="entry name" value="Hemolysn_Ca-bd"/>
</dbReference>
<keyword evidence="2" id="KW-1185">Reference proteome</keyword>
<protein>
    <recommendedName>
        <fullName evidence="3">Alkaline phosphatase</fullName>
    </recommendedName>
</protein>
<name>A0A6M5YNI2_9BACT</name>
<dbReference type="Gene3D" id="2.160.20.160">
    <property type="match status" value="1"/>
</dbReference>
<proteinExistence type="predicted"/>